<organism evidence="5 6">
    <name type="scientific">Silvanigrella paludirubra</name>
    <dbReference type="NCBI Taxonomy" id="2499159"/>
    <lineage>
        <taxon>Bacteria</taxon>
        <taxon>Pseudomonadati</taxon>
        <taxon>Bdellovibrionota</taxon>
        <taxon>Oligoflexia</taxon>
        <taxon>Silvanigrellales</taxon>
        <taxon>Silvanigrellaceae</taxon>
        <taxon>Silvanigrella</taxon>
    </lineage>
</organism>
<dbReference type="Gene3D" id="3.40.50.150">
    <property type="entry name" value="Vaccinia Virus protein VP39"/>
    <property type="match status" value="1"/>
</dbReference>
<dbReference type="GO" id="GO:0008168">
    <property type="term" value="F:methyltransferase activity"/>
    <property type="evidence" value="ECO:0007669"/>
    <property type="project" value="UniProtKB-KW"/>
</dbReference>
<keyword evidence="4" id="KW-0411">Iron-sulfur</keyword>
<dbReference type="AlphaFoldDB" id="A0A6N6VXJ4"/>
<evidence type="ECO:0000313" key="6">
    <source>
        <dbReference type="Proteomes" id="UP000437748"/>
    </source>
</evidence>
<dbReference type="InterPro" id="IPR029063">
    <property type="entry name" value="SAM-dependent_MTases_sf"/>
</dbReference>
<proteinExistence type="predicted"/>
<dbReference type="PANTHER" id="PTHR13184:SF5">
    <property type="entry name" value="METHYLTRANSFERASE-LIKE PROTEIN 17, MITOCHONDRIAL"/>
    <property type="match status" value="1"/>
</dbReference>
<name>A0A6N6VXJ4_9BACT</name>
<evidence type="ECO:0000313" key="5">
    <source>
        <dbReference type="EMBL" id="KAB8039223.1"/>
    </source>
</evidence>
<gene>
    <name evidence="5" type="ORF">GCL60_10240</name>
</gene>
<protein>
    <submittedName>
        <fullName evidence="5">Methyltransferase domain-containing protein</fullName>
    </submittedName>
</protein>
<keyword evidence="5" id="KW-0808">Transferase</keyword>
<dbReference type="GO" id="GO:0032259">
    <property type="term" value="P:methylation"/>
    <property type="evidence" value="ECO:0007669"/>
    <property type="project" value="UniProtKB-KW"/>
</dbReference>
<dbReference type="GO" id="GO:0046872">
    <property type="term" value="F:metal ion binding"/>
    <property type="evidence" value="ECO:0007669"/>
    <property type="project" value="UniProtKB-KW"/>
</dbReference>
<dbReference type="GO" id="GO:0051536">
    <property type="term" value="F:iron-sulfur cluster binding"/>
    <property type="evidence" value="ECO:0007669"/>
    <property type="project" value="UniProtKB-KW"/>
</dbReference>
<comment type="caution">
    <text evidence="5">The sequence shown here is derived from an EMBL/GenBank/DDBJ whole genome shotgun (WGS) entry which is preliminary data.</text>
</comment>
<dbReference type="RefSeq" id="WP_153420622.1">
    <property type="nucleotide sequence ID" value="NZ_WFLM01000003.1"/>
</dbReference>
<reference evidence="5 6" key="1">
    <citation type="submission" date="2019-10" db="EMBL/GenBank/DDBJ databases">
        <title>New species of Slilvanegrellaceae.</title>
        <authorList>
            <person name="Pitt A."/>
            <person name="Hahn M.W."/>
        </authorList>
    </citation>
    <scope>NUCLEOTIDE SEQUENCE [LARGE SCALE GENOMIC DNA]</scope>
    <source>
        <strain evidence="5 6">SP-Ram-0.45-NSY-1</strain>
    </source>
</reference>
<accession>A0A6N6VXJ4</accession>
<dbReference type="EMBL" id="WFLM01000003">
    <property type="protein sequence ID" value="KAB8039223.1"/>
    <property type="molecule type" value="Genomic_DNA"/>
</dbReference>
<dbReference type="CDD" id="cd02440">
    <property type="entry name" value="AdoMet_MTases"/>
    <property type="match status" value="1"/>
</dbReference>
<dbReference type="SUPFAM" id="SSF53335">
    <property type="entry name" value="S-adenosyl-L-methionine-dependent methyltransferases"/>
    <property type="match status" value="1"/>
</dbReference>
<evidence type="ECO:0000256" key="4">
    <source>
        <dbReference type="ARBA" id="ARBA00023014"/>
    </source>
</evidence>
<evidence type="ECO:0000256" key="1">
    <source>
        <dbReference type="ARBA" id="ARBA00022723"/>
    </source>
</evidence>
<evidence type="ECO:0000256" key="3">
    <source>
        <dbReference type="ARBA" id="ARBA00023004"/>
    </source>
</evidence>
<dbReference type="Proteomes" id="UP000437748">
    <property type="component" value="Unassembled WGS sequence"/>
</dbReference>
<dbReference type="PANTHER" id="PTHR13184">
    <property type="entry name" value="37S RIBOSOMAL PROTEIN S22"/>
    <property type="match status" value="1"/>
</dbReference>
<keyword evidence="6" id="KW-1185">Reference proteome</keyword>
<keyword evidence="2" id="KW-0809">Transit peptide</keyword>
<dbReference type="InterPro" id="IPR052571">
    <property type="entry name" value="Mt_RNA_Methyltransferase"/>
</dbReference>
<dbReference type="OrthoDB" id="5290094at2"/>
<keyword evidence="1" id="KW-0479">Metal-binding</keyword>
<dbReference type="GO" id="GO:0015935">
    <property type="term" value="C:small ribosomal subunit"/>
    <property type="evidence" value="ECO:0007669"/>
    <property type="project" value="TreeGrafter"/>
</dbReference>
<sequence length="327" mass="37840">MTLPQLLMSSLEKEISNISIQKLQKAYSVLSNNYRLNRKDMDQNFTLEEQRLSYIVARMPSTYETVCKVLTEINSENSEEIESILDIGAGPGTASWACCETFDTIKNITLVEYNADMALLGKKIAQNHPILKNANWIMQDILNSKLELTKADLVIASYSFNEIEDKNKEHILKFLLDKTNKYLVIVDPGTPESFKSIHFARKWFLENNTKIVAPCSHSQKCPAFEQQDWCHFYTRVQRTQLHKILKEGEKGYEDEKFSYIIVSKVATNSYESRIIRHPDIHSGHLKLNLCTSEGFETITYSKKNGAKYKKARKSDWGDRWEINNFEE</sequence>
<keyword evidence="5" id="KW-0489">Methyltransferase</keyword>
<dbReference type="GO" id="GO:0003735">
    <property type="term" value="F:structural constituent of ribosome"/>
    <property type="evidence" value="ECO:0007669"/>
    <property type="project" value="TreeGrafter"/>
</dbReference>
<keyword evidence="3" id="KW-0408">Iron</keyword>
<dbReference type="GO" id="GO:0006412">
    <property type="term" value="P:translation"/>
    <property type="evidence" value="ECO:0007669"/>
    <property type="project" value="InterPro"/>
</dbReference>
<evidence type="ECO:0000256" key="2">
    <source>
        <dbReference type="ARBA" id="ARBA00022946"/>
    </source>
</evidence>
<dbReference type="Pfam" id="PF09243">
    <property type="entry name" value="Rsm22"/>
    <property type="match status" value="1"/>
</dbReference>
<dbReference type="InterPro" id="IPR015324">
    <property type="entry name" value="Ribosomal_Rsm22-like"/>
</dbReference>